<dbReference type="OrthoDB" id="5323889at2"/>
<name>A0A3D8IJ53_9HELI</name>
<evidence type="ECO:0000313" key="2">
    <source>
        <dbReference type="EMBL" id="RDU65252.1"/>
    </source>
</evidence>
<dbReference type="RefSeq" id="WP_115543239.1">
    <property type="nucleotide sequence ID" value="NZ_NXLQ01000014.1"/>
</dbReference>
<evidence type="ECO:0000256" key="1">
    <source>
        <dbReference type="SAM" id="SignalP"/>
    </source>
</evidence>
<dbReference type="Proteomes" id="UP000256379">
    <property type="component" value="Unassembled WGS sequence"/>
</dbReference>
<dbReference type="PROSITE" id="PS51257">
    <property type="entry name" value="PROKAR_LIPOPROTEIN"/>
    <property type="match status" value="1"/>
</dbReference>
<dbReference type="EMBL" id="NXLQ01000014">
    <property type="protein sequence ID" value="RDU65252.1"/>
    <property type="molecule type" value="Genomic_DNA"/>
</dbReference>
<proteinExistence type="predicted"/>
<protein>
    <recommendedName>
        <fullName evidence="4">Lysozyme inhibitor LprI N-terminal domain-containing protein</fullName>
    </recommendedName>
</protein>
<reference evidence="2 3" key="1">
    <citation type="submission" date="2018-04" db="EMBL/GenBank/DDBJ databases">
        <title>Novel Campyloabacter and Helicobacter Species and Strains.</title>
        <authorList>
            <person name="Mannion A.J."/>
            <person name="Shen Z."/>
            <person name="Fox J.G."/>
        </authorList>
    </citation>
    <scope>NUCLEOTIDE SEQUENCE [LARGE SCALE GENOMIC DNA]</scope>
    <source>
        <strain evidence="2 3">MIT 17-337</strain>
    </source>
</reference>
<accession>A0A3D8IJ53</accession>
<evidence type="ECO:0000313" key="3">
    <source>
        <dbReference type="Proteomes" id="UP000256379"/>
    </source>
</evidence>
<gene>
    <name evidence="2" type="ORF">CQA53_06660</name>
</gene>
<keyword evidence="1" id="KW-0732">Signal</keyword>
<dbReference type="AlphaFoldDB" id="A0A3D8IJ53"/>
<sequence>MLKRFFVSFVCVWFACVSSVYADSNKECLGVDFLSSRPLKKADSEFYFFARARMVETAKKFGVGICLDYYGLSQKIEIMEMEWFDMMFQQIEKIGNADSSRCYTTNRRKHLKEEIKAYVISQQKGVSKIQTCLELYDSKKYKAEIERIVKKYCKECK</sequence>
<organism evidence="2 3">
    <name type="scientific">Helicobacter didelphidarum</name>
    <dbReference type="NCBI Taxonomy" id="2040648"/>
    <lineage>
        <taxon>Bacteria</taxon>
        <taxon>Pseudomonadati</taxon>
        <taxon>Campylobacterota</taxon>
        <taxon>Epsilonproteobacteria</taxon>
        <taxon>Campylobacterales</taxon>
        <taxon>Helicobacteraceae</taxon>
        <taxon>Helicobacter</taxon>
    </lineage>
</organism>
<comment type="caution">
    <text evidence="2">The sequence shown here is derived from an EMBL/GenBank/DDBJ whole genome shotgun (WGS) entry which is preliminary data.</text>
</comment>
<keyword evidence="3" id="KW-1185">Reference proteome</keyword>
<evidence type="ECO:0008006" key="4">
    <source>
        <dbReference type="Google" id="ProtNLM"/>
    </source>
</evidence>
<feature type="chain" id="PRO_5017800634" description="Lysozyme inhibitor LprI N-terminal domain-containing protein" evidence="1">
    <location>
        <begin position="23"/>
        <end position="157"/>
    </location>
</feature>
<feature type="signal peptide" evidence="1">
    <location>
        <begin position="1"/>
        <end position="22"/>
    </location>
</feature>